<accession>A0ABS1SHM7</accession>
<proteinExistence type="predicted"/>
<dbReference type="RefSeq" id="WP_202344792.1">
    <property type="nucleotide sequence ID" value="NZ_BAAAPI010000006.1"/>
</dbReference>
<comment type="caution">
    <text evidence="1">The sequence shown here is derived from an EMBL/GenBank/DDBJ whole genome shotgun (WGS) entry which is preliminary data.</text>
</comment>
<sequence>MTTANQNPRAQNGSTDALQVGELTDGRYVGSAEAAEILGLDSTEALKRLRSEKSKGGRKFVQGDREVEVPLSVRAGMLPEPEGEVFRTLVWDRAALEAIADEFKAAKVVRAPRKKK</sequence>
<dbReference type="Proteomes" id="UP001645859">
    <property type="component" value="Unassembled WGS sequence"/>
</dbReference>
<keyword evidence="2" id="KW-1185">Reference proteome</keyword>
<gene>
    <name evidence="1" type="ORF">D3230_09560</name>
</gene>
<organism evidence="1 2">
    <name type="scientific">Leucobacter chromiireducens subsp. solipictus</name>
    <dbReference type="NCBI Taxonomy" id="398235"/>
    <lineage>
        <taxon>Bacteria</taxon>
        <taxon>Bacillati</taxon>
        <taxon>Actinomycetota</taxon>
        <taxon>Actinomycetes</taxon>
        <taxon>Micrococcales</taxon>
        <taxon>Microbacteriaceae</taxon>
        <taxon>Leucobacter</taxon>
    </lineage>
</organism>
<reference evidence="1 2" key="1">
    <citation type="submission" date="2018-09" db="EMBL/GenBank/DDBJ databases">
        <title>Comparative genomics of Leucobacter spp.</title>
        <authorList>
            <person name="Reis A.C."/>
            <person name="Kolvenbach B.A."/>
            <person name="Corvini P.F.X."/>
            <person name="Nunes O.C."/>
        </authorList>
    </citation>
    <scope>NUCLEOTIDE SEQUENCE [LARGE SCALE GENOMIC DNA]</scope>
    <source>
        <strain evidence="1 2">TAN 31504</strain>
    </source>
</reference>
<dbReference type="EMBL" id="QYAC01000004">
    <property type="protein sequence ID" value="MBL3679532.1"/>
    <property type="molecule type" value="Genomic_DNA"/>
</dbReference>
<evidence type="ECO:0000313" key="2">
    <source>
        <dbReference type="Proteomes" id="UP001645859"/>
    </source>
</evidence>
<protein>
    <submittedName>
        <fullName evidence="1">Uncharacterized protein</fullName>
    </submittedName>
</protein>
<name>A0ABS1SHM7_9MICO</name>
<evidence type="ECO:0000313" key="1">
    <source>
        <dbReference type="EMBL" id="MBL3679532.1"/>
    </source>
</evidence>